<dbReference type="Proteomes" id="UP001171751">
    <property type="component" value="Unassembled WGS sequence"/>
</dbReference>
<organism evidence="4 5">
    <name type="scientific">Atopococcus tabaci</name>
    <dbReference type="NCBI Taxonomy" id="269774"/>
    <lineage>
        <taxon>Bacteria</taxon>
        <taxon>Bacillati</taxon>
        <taxon>Bacillota</taxon>
        <taxon>Bacilli</taxon>
        <taxon>Lactobacillales</taxon>
        <taxon>Carnobacteriaceae</taxon>
        <taxon>Atopococcus</taxon>
    </lineage>
</organism>
<dbReference type="EMBL" id="JAUNQW010000005">
    <property type="protein sequence ID" value="MDO5457071.1"/>
    <property type="molecule type" value="Genomic_DNA"/>
</dbReference>
<reference evidence="4" key="1">
    <citation type="submission" date="2023-07" db="EMBL/GenBank/DDBJ databases">
        <title>Between Cages and Wild: Unraveling the Impact of Captivity on Animal Microbiomes and Antimicrobial Resistance.</title>
        <authorList>
            <person name="Schmartz G.P."/>
            <person name="Rehner J."/>
            <person name="Schuff M.J."/>
            <person name="Becker S.L."/>
            <person name="Kravczyk M."/>
            <person name="Gurevich A."/>
            <person name="Francke R."/>
            <person name="Mueller R."/>
            <person name="Keller V."/>
            <person name="Keller A."/>
        </authorList>
    </citation>
    <scope>NUCLEOTIDE SEQUENCE</scope>
    <source>
        <strain evidence="4">S39M_St_73</strain>
    </source>
</reference>
<evidence type="ECO:0000256" key="1">
    <source>
        <dbReference type="SAM" id="MobiDB-lite"/>
    </source>
</evidence>
<comment type="caution">
    <text evidence="4">The sequence shown here is derived from an EMBL/GenBank/DDBJ whole genome shotgun (WGS) entry which is preliminary data.</text>
</comment>
<keyword evidence="2" id="KW-0472">Membrane</keyword>
<dbReference type="InterPro" id="IPR014044">
    <property type="entry name" value="CAP_dom"/>
</dbReference>
<evidence type="ECO:0000313" key="5">
    <source>
        <dbReference type="Proteomes" id="UP001171751"/>
    </source>
</evidence>
<dbReference type="CDD" id="cd05379">
    <property type="entry name" value="CAP_bacterial"/>
    <property type="match status" value="1"/>
</dbReference>
<dbReference type="PANTHER" id="PTHR31157">
    <property type="entry name" value="SCP DOMAIN-CONTAINING PROTEIN"/>
    <property type="match status" value="1"/>
</dbReference>
<proteinExistence type="predicted"/>
<dbReference type="Gene3D" id="3.40.33.10">
    <property type="entry name" value="CAP"/>
    <property type="match status" value="1"/>
</dbReference>
<accession>A0AA43UBT4</accession>
<feature type="region of interest" description="Disordered" evidence="1">
    <location>
        <begin position="45"/>
        <end position="69"/>
    </location>
</feature>
<evidence type="ECO:0000259" key="3">
    <source>
        <dbReference type="Pfam" id="PF00188"/>
    </source>
</evidence>
<feature type="transmembrane region" description="Helical" evidence="2">
    <location>
        <begin position="7"/>
        <end position="24"/>
    </location>
</feature>
<dbReference type="InterPro" id="IPR035940">
    <property type="entry name" value="CAP_sf"/>
</dbReference>
<gene>
    <name evidence="4" type="ORF">Q4F26_01870</name>
</gene>
<feature type="domain" description="SCP" evidence="3">
    <location>
        <begin position="91"/>
        <end position="207"/>
    </location>
</feature>
<dbReference type="Pfam" id="PF00188">
    <property type="entry name" value="CAP"/>
    <property type="match status" value="1"/>
</dbReference>
<protein>
    <submittedName>
        <fullName evidence="4">CAP domain-containing protein</fullName>
    </submittedName>
</protein>
<sequence>MRNFNQILWNLLLILSSLFAGFWIRDHELFLETEWGQGLYQFSQSLQPPASSETPQEPETETEQPVEESFYSQEIRTVDNYDLSLIESQILEKINDLRESLGLQTVDSNLTLQEAARLRATETAVSFSHTRPDGRDPFTVLNDEVQYSYLAVGENLGMATLLEDEAYMSDWLFQGWMDSQGHYDTMVNTHFTEAGVGAYVEDGILYVAQIFGLPQS</sequence>
<name>A0AA43UBT4_9LACT</name>
<dbReference type="PANTHER" id="PTHR31157:SF1">
    <property type="entry name" value="SCP DOMAIN-CONTAINING PROTEIN"/>
    <property type="match status" value="1"/>
</dbReference>
<keyword evidence="2" id="KW-0812">Transmembrane</keyword>
<keyword evidence="2" id="KW-1133">Transmembrane helix</keyword>
<dbReference type="SUPFAM" id="SSF55797">
    <property type="entry name" value="PR-1-like"/>
    <property type="match status" value="1"/>
</dbReference>
<dbReference type="AlphaFoldDB" id="A0AA43UBT4"/>
<keyword evidence="5" id="KW-1185">Reference proteome</keyword>
<feature type="compositionally biased region" description="Acidic residues" evidence="1">
    <location>
        <begin position="56"/>
        <end position="66"/>
    </location>
</feature>
<evidence type="ECO:0000256" key="2">
    <source>
        <dbReference type="SAM" id="Phobius"/>
    </source>
</evidence>
<evidence type="ECO:0000313" key="4">
    <source>
        <dbReference type="EMBL" id="MDO5457071.1"/>
    </source>
</evidence>